<proteinExistence type="predicted"/>
<dbReference type="RefSeq" id="WP_257560718.1">
    <property type="nucleotide sequence ID" value="NZ_JANKBY010000317.1"/>
</dbReference>
<keyword evidence="3" id="KW-1185">Reference proteome</keyword>
<feature type="transmembrane region" description="Helical" evidence="1">
    <location>
        <begin position="63"/>
        <end position="82"/>
    </location>
</feature>
<dbReference type="Proteomes" id="UP001140817">
    <property type="component" value="Unassembled WGS sequence"/>
</dbReference>
<feature type="transmembrane region" description="Helical" evidence="1">
    <location>
        <begin position="39"/>
        <end position="57"/>
    </location>
</feature>
<dbReference type="AlphaFoldDB" id="A0A9X2MDU0"/>
<accession>A0A9X2MDU0</accession>
<keyword evidence="1" id="KW-1133">Transmembrane helix</keyword>
<evidence type="ECO:0000313" key="3">
    <source>
        <dbReference type="Proteomes" id="UP001140817"/>
    </source>
</evidence>
<gene>
    <name evidence="2" type="ORF">NSA58_16915</name>
</gene>
<reference evidence="2" key="1">
    <citation type="submission" date="2022-07" db="EMBL/GenBank/DDBJ databases">
        <title>Enhanced cultured diversity of the mouse gut microbiota enables custom-made synthetic communities.</title>
        <authorList>
            <person name="Afrizal A."/>
        </authorList>
    </citation>
    <scope>NUCLEOTIDE SEQUENCE</scope>
    <source>
        <strain evidence="2">DSM 29186</strain>
    </source>
</reference>
<keyword evidence="1" id="KW-0812">Transmembrane</keyword>
<name>A0A9X2MDU0_9FIRM</name>
<feature type="transmembrane region" description="Helical" evidence="1">
    <location>
        <begin position="94"/>
        <end position="110"/>
    </location>
</feature>
<sequence>RLTMALGALFVLFIILTTVSLLSITLLYTLKNEKLKNMFFYFLCGWSIIITSLNITALPSNYLVSRLIASIFGLLAVISIIIKIKKPHKKSLSYLLASASALLGLVDLFFF</sequence>
<comment type="caution">
    <text evidence="2">The sequence shown here is derived from an EMBL/GenBank/DDBJ whole genome shotgun (WGS) entry which is preliminary data.</text>
</comment>
<keyword evidence="1" id="KW-0472">Membrane</keyword>
<evidence type="ECO:0000313" key="2">
    <source>
        <dbReference type="EMBL" id="MCR1824464.1"/>
    </source>
</evidence>
<feature type="non-terminal residue" evidence="2">
    <location>
        <position position="1"/>
    </location>
</feature>
<protein>
    <submittedName>
        <fullName evidence="2">Uncharacterized protein</fullName>
    </submittedName>
</protein>
<dbReference type="EMBL" id="JANKBY010000317">
    <property type="protein sequence ID" value="MCR1824464.1"/>
    <property type="molecule type" value="Genomic_DNA"/>
</dbReference>
<feature type="transmembrane region" description="Helical" evidence="1">
    <location>
        <begin position="6"/>
        <end position="27"/>
    </location>
</feature>
<evidence type="ECO:0000256" key="1">
    <source>
        <dbReference type="SAM" id="Phobius"/>
    </source>
</evidence>
<organism evidence="2 3">
    <name type="scientific">Terrisporobacter muris</name>
    <dbReference type="NCBI Taxonomy" id="2963284"/>
    <lineage>
        <taxon>Bacteria</taxon>
        <taxon>Bacillati</taxon>
        <taxon>Bacillota</taxon>
        <taxon>Clostridia</taxon>
        <taxon>Peptostreptococcales</taxon>
        <taxon>Peptostreptococcaceae</taxon>
        <taxon>Terrisporobacter</taxon>
    </lineage>
</organism>